<name>A0A3S0A7M0_9BACL</name>
<reference evidence="1 2" key="1">
    <citation type="submission" date="2018-12" db="EMBL/GenBank/DDBJ databases">
        <title>Bacillus ochoae sp. nov., Paenibacillus whitsoniae sp. nov., Paenibacillus spiritus sp. nov. Isolated from the Mars Exploration Rover during spacecraft assembly.</title>
        <authorList>
            <person name="Seuylemezian A."/>
            <person name="Vaishampayan P."/>
        </authorList>
    </citation>
    <scope>NUCLEOTIDE SEQUENCE [LARGE SCALE GENOMIC DNA]</scope>
    <source>
        <strain evidence="1 2">MER 54</strain>
    </source>
</reference>
<dbReference type="InterPro" id="IPR050261">
    <property type="entry name" value="FrsA_esterase"/>
</dbReference>
<accession>A0A3S0A7M0</accession>
<evidence type="ECO:0000313" key="2">
    <source>
        <dbReference type="Proteomes" id="UP000276128"/>
    </source>
</evidence>
<dbReference type="OrthoDB" id="8183145at2"/>
<keyword evidence="2" id="KW-1185">Reference proteome</keyword>
<sequence length="341" mass="36984">MWQPDTSLEQLYEVHEHRRRERRQKMGESAYSSWLKDRLAASLRMEVEEEEALRPLPLESAELEDHIRERVEFSTVWGLRVPAYVLKPKGLTALAPAVLAIHGHGYGSRQIAGMNPDGSPHTGPHDLHGNYALELVRRGFIVLVPEVIGFGDRRLAADQQVGKVGNSSCQTLASHLAMYGVSLAALRVTEAVKAIDLLAMLEGVDPTRIGCFGFSGGGLIAAYTAALDERIRATVLCAFANTFKDSIMHVPHCIDNYLPGVLTYAELPELLGLLAPRPLFIASGEDDPIFPAGGVRKALAFLEERYAALGASGSLASHLYAGGHEVNGSQAYSWLAGALHG</sequence>
<dbReference type="SUPFAM" id="SSF53474">
    <property type="entry name" value="alpha/beta-Hydrolases"/>
    <property type="match status" value="1"/>
</dbReference>
<gene>
    <name evidence="1" type="ORF">EJQ19_01690</name>
</gene>
<dbReference type="RefSeq" id="WP_126139480.1">
    <property type="nucleotide sequence ID" value="NZ_RXHU01000007.1"/>
</dbReference>
<comment type="caution">
    <text evidence="1">The sequence shown here is derived from an EMBL/GenBank/DDBJ whole genome shotgun (WGS) entry which is preliminary data.</text>
</comment>
<protein>
    <submittedName>
        <fullName evidence="1">Dienelactone hydrolase</fullName>
    </submittedName>
</protein>
<dbReference type="InterPro" id="IPR025890">
    <property type="entry name" value="Abhydrolase_bac"/>
</dbReference>
<evidence type="ECO:0000313" key="1">
    <source>
        <dbReference type="EMBL" id="RTE11533.1"/>
    </source>
</evidence>
<dbReference type="EMBL" id="RXHU01000007">
    <property type="protein sequence ID" value="RTE11533.1"/>
    <property type="molecule type" value="Genomic_DNA"/>
</dbReference>
<proteinExistence type="predicted"/>
<dbReference type="Proteomes" id="UP000276128">
    <property type="component" value="Unassembled WGS sequence"/>
</dbReference>
<dbReference type="Gene3D" id="3.40.50.1820">
    <property type="entry name" value="alpha/beta hydrolase"/>
    <property type="match status" value="1"/>
</dbReference>
<dbReference type="GO" id="GO:0016787">
    <property type="term" value="F:hydrolase activity"/>
    <property type="evidence" value="ECO:0007669"/>
    <property type="project" value="UniProtKB-KW"/>
</dbReference>
<dbReference type="Pfam" id="PF12715">
    <property type="entry name" value="Abhydrolase_7"/>
    <property type="match status" value="1"/>
</dbReference>
<organism evidence="1 2">
    <name type="scientific">Paenibacillus whitsoniae</name>
    <dbReference type="NCBI Taxonomy" id="2496558"/>
    <lineage>
        <taxon>Bacteria</taxon>
        <taxon>Bacillati</taxon>
        <taxon>Bacillota</taxon>
        <taxon>Bacilli</taxon>
        <taxon>Bacillales</taxon>
        <taxon>Paenibacillaceae</taxon>
        <taxon>Paenibacillus</taxon>
    </lineage>
</organism>
<dbReference type="InterPro" id="IPR029058">
    <property type="entry name" value="AB_hydrolase_fold"/>
</dbReference>
<keyword evidence="1" id="KW-0378">Hydrolase</keyword>
<dbReference type="PANTHER" id="PTHR22946">
    <property type="entry name" value="DIENELACTONE HYDROLASE DOMAIN-CONTAINING PROTEIN-RELATED"/>
    <property type="match status" value="1"/>
</dbReference>
<dbReference type="AlphaFoldDB" id="A0A3S0A7M0"/>